<feature type="region of interest" description="Disordered" evidence="1">
    <location>
        <begin position="1"/>
        <end position="52"/>
    </location>
</feature>
<gene>
    <name evidence="2" type="ORF">B9Z19DRAFT_1134018</name>
</gene>
<dbReference type="Proteomes" id="UP000244722">
    <property type="component" value="Unassembled WGS sequence"/>
</dbReference>
<dbReference type="AlphaFoldDB" id="A0A2T6ZES0"/>
<sequence>MSVDADSNKQDMKPKGNESGPQEYAGGSDTTCSHEGPGQSRQPPSTKHDDDYGFPPWDALDINLGKFVELYSLTINRGEGDIIWQMEMWLKCHFKMIKCCKKVTIPNSMFMHRSKRALHLSKNMLVAITRNTRDYC</sequence>
<keyword evidence="3" id="KW-1185">Reference proteome</keyword>
<evidence type="ECO:0000313" key="2">
    <source>
        <dbReference type="EMBL" id="PUU73998.1"/>
    </source>
</evidence>
<dbReference type="EMBL" id="NESQ01000328">
    <property type="protein sequence ID" value="PUU73998.1"/>
    <property type="molecule type" value="Genomic_DNA"/>
</dbReference>
<protein>
    <submittedName>
        <fullName evidence="2">Uncharacterized protein</fullName>
    </submittedName>
</protein>
<feature type="compositionally biased region" description="Basic and acidic residues" evidence="1">
    <location>
        <begin position="1"/>
        <end position="16"/>
    </location>
</feature>
<proteinExistence type="predicted"/>
<evidence type="ECO:0000256" key="1">
    <source>
        <dbReference type="SAM" id="MobiDB-lite"/>
    </source>
</evidence>
<evidence type="ECO:0000313" key="3">
    <source>
        <dbReference type="Proteomes" id="UP000244722"/>
    </source>
</evidence>
<reference evidence="2 3" key="1">
    <citation type="submission" date="2017-04" db="EMBL/GenBank/DDBJ databases">
        <title>Draft genome sequence of Tuber borchii Vittad., a whitish edible truffle.</title>
        <authorList>
            <consortium name="DOE Joint Genome Institute"/>
            <person name="Murat C."/>
            <person name="Kuo A."/>
            <person name="Barry K.W."/>
            <person name="Clum A."/>
            <person name="Dockter R.B."/>
            <person name="Fauchery L."/>
            <person name="Iotti M."/>
            <person name="Kohler A."/>
            <person name="Labutti K."/>
            <person name="Lindquist E.A."/>
            <person name="Lipzen A."/>
            <person name="Ohm R.A."/>
            <person name="Wang M."/>
            <person name="Grigoriev I.V."/>
            <person name="Zambonelli A."/>
            <person name="Martin F.M."/>
        </authorList>
    </citation>
    <scope>NUCLEOTIDE SEQUENCE [LARGE SCALE GENOMIC DNA]</scope>
    <source>
        <strain evidence="2 3">Tbo3840</strain>
    </source>
</reference>
<comment type="caution">
    <text evidence="2">The sequence shown here is derived from an EMBL/GenBank/DDBJ whole genome shotgun (WGS) entry which is preliminary data.</text>
</comment>
<name>A0A2T6ZES0_TUBBO</name>
<organism evidence="2 3">
    <name type="scientific">Tuber borchii</name>
    <name type="common">White truffle</name>
    <dbReference type="NCBI Taxonomy" id="42251"/>
    <lineage>
        <taxon>Eukaryota</taxon>
        <taxon>Fungi</taxon>
        <taxon>Dikarya</taxon>
        <taxon>Ascomycota</taxon>
        <taxon>Pezizomycotina</taxon>
        <taxon>Pezizomycetes</taxon>
        <taxon>Pezizales</taxon>
        <taxon>Tuberaceae</taxon>
        <taxon>Tuber</taxon>
    </lineage>
</organism>
<accession>A0A2T6ZES0</accession>
<feature type="compositionally biased region" description="Polar residues" evidence="1">
    <location>
        <begin position="28"/>
        <end position="45"/>
    </location>
</feature>